<dbReference type="RefSeq" id="WP_030040211.1">
    <property type="nucleotide sequence ID" value="NZ_KL575597.1"/>
</dbReference>
<organism evidence="2 3">
    <name type="scientific">Streptomyces resistomycificus</name>
    <dbReference type="NCBI Taxonomy" id="67356"/>
    <lineage>
        <taxon>Bacteria</taxon>
        <taxon>Bacillati</taxon>
        <taxon>Actinomycetota</taxon>
        <taxon>Actinomycetes</taxon>
        <taxon>Kitasatosporales</taxon>
        <taxon>Streptomycetaceae</taxon>
        <taxon>Streptomyces</taxon>
        <taxon>Streptomyces aurantiacus group</taxon>
    </lineage>
</organism>
<evidence type="ECO:0000313" key="2">
    <source>
        <dbReference type="EMBL" id="KOG33287.1"/>
    </source>
</evidence>
<name>A0A0L8L558_9ACTN</name>
<feature type="compositionally biased region" description="Basic and acidic residues" evidence="1">
    <location>
        <begin position="33"/>
        <end position="43"/>
    </location>
</feature>
<keyword evidence="3" id="KW-1185">Reference proteome</keyword>
<feature type="region of interest" description="Disordered" evidence="1">
    <location>
        <begin position="33"/>
        <end position="77"/>
    </location>
</feature>
<dbReference type="EMBL" id="LGUS01000174">
    <property type="protein sequence ID" value="KOG33287.1"/>
    <property type="molecule type" value="Genomic_DNA"/>
</dbReference>
<proteinExistence type="predicted"/>
<dbReference type="AlphaFoldDB" id="A0A0L8L558"/>
<comment type="caution">
    <text evidence="2">The sequence shown here is derived from an EMBL/GenBank/DDBJ whole genome shotgun (WGS) entry which is preliminary data.</text>
</comment>
<dbReference type="PATRIC" id="fig|67356.5.peg.4932"/>
<gene>
    <name evidence="2" type="ORF">ADK37_23150</name>
</gene>
<accession>A0A0L8L558</accession>
<dbReference type="Proteomes" id="UP000037251">
    <property type="component" value="Unassembled WGS sequence"/>
</dbReference>
<evidence type="ECO:0000313" key="3">
    <source>
        <dbReference type="Proteomes" id="UP000037251"/>
    </source>
</evidence>
<sequence>MPQITLAHWYGDKAPGETIDVDEVTAKALRRDGLVAQPERETLQEEQAPAPVAENPAQPENAVDAGHEAAQPGRRKR</sequence>
<protein>
    <submittedName>
        <fullName evidence="2">Uncharacterized protein</fullName>
    </submittedName>
</protein>
<dbReference type="STRING" id="67356.AQJ84_11100"/>
<reference evidence="3" key="1">
    <citation type="submission" date="2015-07" db="EMBL/GenBank/DDBJ databases">
        <authorList>
            <person name="Ju K.-S."/>
            <person name="Doroghazi J.R."/>
            <person name="Metcalf W.W."/>
        </authorList>
    </citation>
    <scope>NUCLEOTIDE SEQUENCE [LARGE SCALE GENOMIC DNA]</scope>
    <source>
        <strain evidence="3">NRRL 2290</strain>
    </source>
</reference>
<evidence type="ECO:0000256" key="1">
    <source>
        <dbReference type="SAM" id="MobiDB-lite"/>
    </source>
</evidence>
<dbReference type="OrthoDB" id="4337713at2"/>